<dbReference type="Pfam" id="PF00005">
    <property type="entry name" value="ABC_tran"/>
    <property type="match status" value="1"/>
</dbReference>
<dbReference type="InterPro" id="IPR003593">
    <property type="entry name" value="AAA+_ATPase"/>
</dbReference>
<dbReference type="PROSITE" id="PS50893">
    <property type="entry name" value="ABC_TRANSPORTER_2"/>
    <property type="match status" value="1"/>
</dbReference>
<dbReference type="RefSeq" id="WP_184705271.1">
    <property type="nucleotide sequence ID" value="NZ_JACHKZ010000003.1"/>
</dbReference>
<dbReference type="InterPro" id="IPR017871">
    <property type="entry name" value="ABC_transporter-like_CS"/>
</dbReference>
<gene>
    <name evidence="8" type="ORF">HNP33_000660</name>
</gene>
<dbReference type="EMBL" id="JACHKZ010000003">
    <property type="protein sequence ID" value="MBB6576612.1"/>
    <property type="molecule type" value="Genomic_DNA"/>
</dbReference>
<keyword evidence="5 8" id="KW-0067">ATP-binding</keyword>
<dbReference type="PANTHER" id="PTHR42788">
    <property type="entry name" value="TAURINE IMPORT ATP-BINDING PROTEIN-RELATED"/>
    <property type="match status" value="1"/>
</dbReference>
<evidence type="ECO:0000256" key="6">
    <source>
        <dbReference type="SAM" id="MobiDB-lite"/>
    </source>
</evidence>
<dbReference type="InterPro" id="IPR003439">
    <property type="entry name" value="ABC_transporter-like_ATP-bd"/>
</dbReference>
<dbReference type="PROSITE" id="PS00211">
    <property type="entry name" value="ABC_TRANSPORTER_1"/>
    <property type="match status" value="1"/>
</dbReference>
<dbReference type="SUPFAM" id="SSF52540">
    <property type="entry name" value="P-loop containing nucleoside triphosphate hydrolases"/>
    <property type="match status" value="1"/>
</dbReference>
<comment type="similarity">
    <text evidence="1">Belongs to the ABC transporter superfamily.</text>
</comment>
<keyword evidence="3" id="KW-0472">Membrane</keyword>
<evidence type="ECO:0000256" key="5">
    <source>
        <dbReference type="ARBA" id="ARBA00022840"/>
    </source>
</evidence>
<proteinExistence type="inferred from homology"/>
<reference evidence="8 9" key="1">
    <citation type="submission" date="2020-08" db="EMBL/GenBank/DDBJ databases">
        <title>Functional genomics of gut bacteria from endangered species of beetles.</title>
        <authorList>
            <person name="Carlos-Shanley C."/>
        </authorList>
    </citation>
    <scope>NUCLEOTIDE SEQUENCE [LARGE SCALE GENOMIC DNA]</scope>
    <source>
        <strain evidence="8 9">S00124</strain>
    </source>
</reference>
<evidence type="ECO:0000313" key="9">
    <source>
        <dbReference type="Proteomes" id="UP000562492"/>
    </source>
</evidence>
<evidence type="ECO:0000256" key="4">
    <source>
        <dbReference type="ARBA" id="ARBA00022741"/>
    </source>
</evidence>
<dbReference type="PANTHER" id="PTHR42788:SF10">
    <property type="entry name" value="ABC TRANSPORTER ATP-BINDING PROTEIN"/>
    <property type="match status" value="1"/>
</dbReference>
<dbReference type="CDD" id="cd03293">
    <property type="entry name" value="ABC_NrtD_SsuB_transporters"/>
    <property type="match status" value="1"/>
</dbReference>
<dbReference type="GO" id="GO:0005524">
    <property type="term" value="F:ATP binding"/>
    <property type="evidence" value="ECO:0007669"/>
    <property type="project" value="UniProtKB-KW"/>
</dbReference>
<feature type="domain" description="ABC transporter" evidence="7">
    <location>
        <begin position="74"/>
        <end position="305"/>
    </location>
</feature>
<evidence type="ECO:0000256" key="3">
    <source>
        <dbReference type="ARBA" id="ARBA00022475"/>
    </source>
</evidence>
<dbReference type="SMART" id="SM00382">
    <property type="entry name" value="AAA"/>
    <property type="match status" value="1"/>
</dbReference>
<keyword evidence="2" id="KW-0813">Transport</keyword>
<accession>A0ABR6RBW1</accession>
<keyword evidence="9" id="KW-1185">Reference proteome</keyword>
<dbReference type="InterPro" id="IPR050166">
    <property type="entry name" value="ABC_transporter_ATP-bind"/>
</dbReference>
<evidence type="ECO:0000256" key="1">
    <source>
        <dbReference type="ARBA" id="ARBA00005417"/>
    </source>
</evidence>
<protein>
    <submittedName>
        <fullName evidence="8">NitT/TauT family transport system ATP-binding protein</fullName>
    </submittedName>
</protein>
<keyword evidence="4" id="KW-0547">Nucleotide-binding</keyword>
<comment type="caution">
    <text evidence="8">The sequence shown here is derived from an EMBL/GenBank/DDBJ whole genome shotgun (WGS) entry which is preliminary data.</text>
</comment>
<dbReference type="Gene3D" id="3.40.50.300">
    <property type="entry name" value="P-loop containing nucleotide triphosphate hydrolases"/>
    <property type="match status" value="1"/>
</dbReference>
<dbReference type="Proteomes" id="UP000562492">
    <property type="component" value="Unassembled WGS sequence"/>
</dbReference>
<organism evidence="8 9">
    <name type="scientific">Comamonas odontotermitis</name>
    <dbReference type="NCBI Taxonomy" id="379895"/>
    <lineage>
        <taxon>Bacteria</taxon>
        <taxon>Pseudomonadati</taxon>
        <taxon>Pseudomonadota</taxon>
        <taxon>Betaproteobacteria</taxon>
        <taxon>Burkholderiales</taxon>
        <taxon>Comamonadaceae</taxon>
        <taxon>Comamonas</taxon>
    </lineage>
</organism>
<evidence type="ECO:0000256" key="2">
    <source>
        <dbReference type="ARBA" id="ARBA00022448"/>
    </source>
</evidence>
<dbReference type="InterPro" id="IPR027417">
    <property type="entry name" value="P-loop_NTPase"/>
</dbReference>
<keyword evidence="3" id="KW-1003">Cell membrane</keyword>
<feature type="region of interest" description="Disordered" evidence="6">
    <location>
        <begin position="326"/>
        <end position="351"/>
    </location>
</feature>
<name>A0ABR6RBW1_9BURK</name>
<evidence type="ECO:0000313" key="8">
    <source>
        <dbReference type="EMBL" id="MBB6576612.1"/>
    </source>
</evidence>
<sequence>MWRNFALGNLGGLGRDAGGQDSDVALGPSAWLRSAAEPFASQAEAELAGRLSASAQTYPQAVRELPHNGALLEVDRVSIDYATRERVVRATHQVSFGVHGADRFVLLGASGCGKSTLLKAMAGFVPVSEGAIRLGGAPVHGPGPDRVMVFQEFDQLPPWKTVRENVMFPLLASRRASRKEALERADWYLDKVGLTRFADVHPHQLSGGMKQRVAIARALAMHPQVLLMDEPFAALDALTRRRMQEELLALWDELRFTLVFVTHSIEEALVVGNRIAILSPHPGRLRAEINAHSFDLASSGSAAFQAAHQRIHRLLFDEELAIHADDDAPASPGPVAKDIPHTQGGGLRRAA</sequence>
<evidence type="ECO:0000259" key="7">
    <source>
        <dbReference type="PROSITE" id="PS50893"/>
    </source>
</evidence>